<gene>
    <name evidence="2" type="ORF">HD556DRAFT_1310389</name>
</gene>
<dbReference type="GeneID" id="64594166"/>
<accession>A0A9P7AJX7</accession>
<reference evidence="2" key="1">
    <citation type="journal article" date="2020" name="New Phytol.">
        <title>Comparative genomics reveals dynamic genome evolution in host specialist ectomycorrhizal fungi.</title>
        <authorList>
            <person name="Lofgren L.A."/>
            <person name="Nguyen N.H."/>
            <person name="Vilgalys R."/>
            <person name="Ruytinx J."/>
            <person name="Liao H.L."/>
            <person name="Branco S."/>
            <person name="Kuo A."/>
            <person name="LaButti K."/>
            <person name="Lipzen A."/>
            <person name="Andreopoulos W."/>
            <person name="Pangilinan J."/>
            <person name="Riley R."/>
            <person name="Hundley H."/>
            <person name="Na H."/>
            <person name="Barry K."/>
            <person name="Grigoriev I.V."/>
            <person name="Stajich J.E."/>
            <person name="Kennedy P.G."/>
        </authorList>
    </citation>
    <scope>NUCLEOTIDE SEQUENCE</scope>
    <source>
        <strain evidence="2">S12</strain>
    </source>
</reference>
<evidence type="ECO:0000256" key="1">
    <source>
        <dbReference type="SAM" id="MobiDB-lite"/>
    </source>
</evidence>
<dbReference type="OrthoDB" id="2665362at2759"/>
<comment type="caution">
    <text evidence="2">The sequence shown here is derived from an EMBL/GenBank/DDBJ whole genome shotgun (WGS) entry which is preliminary data.</text>
</comment>
<dbReference type="EMBL" id="JABBWE010000047">
    <property type="protein sequence ID" value="KAG1790853.1"/>
    <property type="molecule type" value="Genomic_DNA"/>
</dbReference>
<sequence length="178" mass="19588">MTTAKLVGEETMGVIACILHLQDEDENVAMGSLAVDEISSSDDAMNEPTKPDDVLQRHHKKNGRPHLPDPAMLDLICRQETQPINAKSHDSGVKANKVKLAKSKESTEGPKPTQLGWYPPRWKTFLEEAKAECHAQHAIENAFPDSIKDLPLSVTEALTTSLATPLSIAQWLLNSRMS</sequence>
<evidence type="ECO:0000313" key="3">
    <source>
        <dbReference type="Proteomes" id="UP000719766"/>
    </source>
</evidence>
<evidence type="ECO:0000313" key="2">
    <source>
        <dbReference type="EMBL" id="KAG1790853.1"/>
    </source>
</evidence>
<protein>
    <submittedName>
        <fullName evidence="2">Uncharacterized protein</fullName>
    </submittedName>
</protein>
<dbReference type="AlphaFoldDB" id="A0A9P7AJX7"/>
<dbReference type="Proteomes" id="UP000719766">
    <property type="component" value="Unassembled WGS sequence"/>
</dbReference>
<keyword evidence="3" id="KW-1185">Reference proteome</keyword>
<feature type="region of interest" description="Disordered" evidence="1">
    <location>
        <begin position="39"/>
        <end position="69"/>
    </location>
</feature>
<organism evidence="2 3">
    <name type="scientific">Suillus plorans</name>
    <dbReference type="NCBI Taxonomy" id="116603"/>
    <lineage>
        <taxon>Eukaryota</taxon>
        <taxon>Fungi</taxon>
        <taxon>Dikarya</taxon>
        <taxon>Basidiomycota</taxon>
        <taxon>Agaricomycotina</taxon>
        <taxon>Agaricomycetes</taxon>
        <taxon>Agaricomycetidae</taxon>
        <taxon>Boletales</taxon>
        <taxon>Suillineae</taxon>
        <taxon>Suillaceae</taxon>
        <taxon>Suillus</taxon>
    </lineage>
</organism>
<proteinExistence type="predicted"/>
<dbReference type="RefSeq" id="XP_041157786.1">
    <property type="nucleotide sequence ID" value="XM_041300402.1"/>
</dbReference>
<name>A0A9P7AJX7_9AGAM</name>